<dbReference type="EMBL" id="JACHDE010000003">
    <property type="protein sequence ID" value="MBB5399922.1"/>
    <property type="molecule type" value="Genomic_DNA"/>
</dbReference>
<name>A0A7W8L3R1_9BURK</name>
<sequence length="91" mass="10263">MEPIPLQGLPKKWDELMAGRDLGKGPFSRVRRVIFWQGGWLAALEHVISSVKTIKIRKNPKSNISVAARKSSSISRHEYVPHVIHAMGCVY</sequence>
<dbReference type="AlphaFoldDB" id="A0A7W8L3R1"/>
<organism evidence="1 2">
    <name type="scientific">Paraburkholderia youngii</name>
    <dbReference type="NCBI Taxonomy" id="2782701"/>
    <lineage>
        <taxon>Bacteria</taxon>
        <taxon>Pseudomonadati</taxon>
        <taxon>Pseudomonadota</taxon>
        <taxon>Betaproteobacteria</taxon>
        <taxon>Burkholderiales</taxon>
        <taxon>Burkholderiaceae</taxon>
        <taxon>Paraburkholderia</taxon>
    </lineage>
</organism>
<reference evidence="1 2" key="1">
    <citation type="submission" date="2020-08" db="EMBL/GenBank/DDBJ databases">
        <title>Genomic Encyclopedia of Type Strains, Phase IV (KMG-V): Genome sequencing to study the core and pangenomes of soil and plant-associated prokaryotes.</title>
        <authorList>
            <person name="Whitman W."/>
        </authorList>
    </citation>
    <scope>NUCLEOTIDE SEQUENCE [LARGE SCALE GENOMIC DNA]</scope>
    <source>
        <strain evidence="1 2">JPY162</strain>
    </source>
</reference>
<comment type="caution">
    <text evidence="1">The sequence shown here is derived from an EMBL/GenBank/DDBJ whole genome shotgun (WGS) entry which is preliminary data.</text>
</comment>
<proteinExistence type="predicted"/>
<protein>
    <submittedName>
        <fullName evidence="1">Uncharacterized protein</fullName>
    </submittedName>
</protein>
<gene>
    <name evidence="1" type="ORF">HDG41_001971</name>
</gene>
<dbReference type="RefSeq" id="WP_184225963.1">
    <property type="nucleotide sequence ID" value="NZ_JACHDE010000003.1"/>
</dbReference>
<evidence type="ECO:0000313" key="2">
    <source>
        <dbReference type="Proteomes" id="UP000592820"/>
    </source>
</evidence>
<evidence type="ECO:0000313" key="1">
    <source>
        <dbReference type="EMBL" id="MBB5399922.1"/>
    </source>
</evidence>
<dbReference type="Proteomes" id="UP000592820">
    <property type="component" value="Unassembled WGS sequence"/>
</dbReference>
<accession>A0A7W8L3R1</accession>